<dbReference type="Proteomes" id="UP001148838">
    <property type="component" value="Unassembled WGS sequence"/>
</dbReference>
<dbReference type="SUPFAM" id="SSF53756">
    <property type="entry name" value="UDP-Glycosyltransferase/glycogen phosphorylase"/>
    <property type="match status" value="1"/>
</dbReference>
<organism evidence="5 6">
    <name type="scientific">Periplaneta americana</name>
    <name type="common">American cockroach</name>
    <name type="synonym">Blatta americana</name>
    <dbReference type="NCBI Taxonomy" id="6978"/>
    <lineage>
        <taxon>Eukaryota</taxon>
        <taxon>Metazoa</taxon>
        <taxon>Ecdysozoa</taxon>
        <taxon>Arthropoda</taxon>
        <taxon>Hexapoda</taxon>
        <taxon>Insecta</taxon>
        <taxon>Pterygota</taxon>
        <taxon>Neoptera</taxon>
        <taxon>Polyneoptera</taxon>
        <taxon>Dictyoptera</taxon>
        <taxon>Blattodea</taxon>
        <taxon>Blattoidea</taxon>
        <taxon>Blattidae</taxon>
        <taxon>Blattinae</taxon>
        <taxon>Periplaneta</taxon>
    </lineage>
</organism>
<dbReference type="EMBL" id="JAJSOF020000036">
    <property type="protein sequence ID" value="KAJ4428693.1"/>
    <property type="molecule type" value="Genomic_DNA"/>
</dbReference>
<reference evidence="5 6" key="1">
    <citation type="journal article" date="2022" name="Allergy">
        <title>Genome assembly and annotation of Periplaneta americana reveal a comprehensive cockroach allergen profile.</title>
        <authorList>
            <person name="Wang L."/>
            <person name="Xiong Q."/>
            <person name="Saelim N."/>
            <person name="Wang L."/>
            <person name="Nong W."/>
            <person name="Wan A.T."/>
            <person name="Shi M."/>
            <person name="Liu X."/>
            <person name="Cao Q."/>
            <person name="Hui J.H.L."/>
            <person name="Sookrung N."/>
            <person name="Leung T.F."/>
            <person name="Tungtrongchitr A."/>
            <person name="Tsui S.K.W."/>
        </authorList>
    </citation>
    <scope>NUCLEOTIDE SEQUENCE [LARGE SCALE GENOMIC DNA]</scope>
    <source>
        <strain evidence="5">PWHHKU_190912</strain>
    </source>
</reference>
<keyword evidence="6" id="KW-1185">Reference proteome</keyword>
<name>A0ABQ8S429_PERAM</name>
<feature type="transmembrane region" description="Helical" evidence="4">
    <location>
        <begin position="110"/>
        <end position="134"/>
    </location>
</feature>
<comment type="similarity">
    <text evidence="1">Belongs to the UDP-glycosyltransferase family.</text>
</comment>
<evidence type="ECO:0000256" key="1">
    <source>
        <dbReference type="ARBA" id="ARBA00009995"/>
    </source>
</evidence>
<evidence type="ECO:0000256" key="3">
    <source>
        <dbReference type="ARBA" id="ARBA00022679"/>
    </source>
</evidence>
<evidence type="ECO:0000313" key="6">
    <source>
        <dbReference type="Proteomes" id="UP001148838"/>
    </source>
</evidence>
<keyword evidence="4" id="KW-0472">Membrane</keyword>
<evidence type="ECO:0000313" key="5">
    <source>
        <dbReference type="EMBL" id="KAJ4428693.1"/>
    </source>
</evidence>
<keyword evidence="4" id="KW-0812">Transmembrane</keyword>
<comment type="caution">
    <text evidence="5">The sequence shown here is derived from an EMBL/GenBank/DDBJ whole genome shotgun (WGS) entry which is preliminary data.</text>
</comment>
<accession>A0ABQ8S429</accession>
<gene>
    <name evidence="5" type="ORF">ANN_25686</name>
</gene>
<proteinExistence type="inferred from homology"/>
<dbReference type="InterPro" id="IPR002213">
    <property type="entry name" value="UDP_glucos_trans"/>
</dbReference>
<evidence type="ECO:0000256" key="2">
    <source>
        <dbReference type="ARBA" id="ARBA00022676"/>
    </source>
</evidence>
<evidence type="ECO:0008006" key="7">
    <source>
        <dbReference type="Google" id="ProtNLM"/>
    </source>
</evidence>
<dbReference type="InterPro" id="IPR050271">
    <property type="entry name" value="UDP-glycosyltransferase"/>
</dbReference>
<protein>
    <recommendedName>
        <fullName evidence="7">UDP-glucuronosyltransferase</fullName>
    </recommendedName>
</protein>
<keyword evidence="4" id="KW-1133">Transmembrane helix</keyword>
<evidence type="ECO:0000256" key="4">
    <source>
        <dbReference type="SAM" id="Phobius"/>
    </source>
</evidence>
<dbReference type="PANTHER" id="PTHR48043:SF145">
    <property type="entry name" value="FI06409P-RELATED"/>
    <property type="match status" value="1"/>
</dbReference>
<dbReference type="Pfam" id="PF00201">
    <property type="entry name" value="UDPGT"/>
    <property type="match status" value="1"/>
</dbReference>
<keyword evidence="3" id="KW-0808">Transferase</keyword>
<dbReference type="PANTHER" id="PTHR48043">
    <property type="entry name" value="EG:EG0003.4 PROTEIN-RELATED"/>
    <property type="match status" value="1"/>
</dbReference>
<keyword evidence="2" id="KW-0328">Glycosyltransferase</keyword>
<dbReference type="Gene3D" id="3.40.50.2000">
    <property type="entry name" value="Glycogen Phosphorylase B"/>
    <property type="match status" value="1"/>
</dbReference>
<sequence length="147" mass="16928">MYGGVPIVGIPFFGDQRTNLANLMAKGMAVKLEYNEITKEKVLDVLRTVLDQPSYMEKAWYTARIFRDRPLSALDTAIFWTEYVLRHKGAPHLRSAAVDLTWYQYLLLDVIAFIAAIILVFLLAVRKLFTLIFCSKKTIQKKKKKVN</sequence>